<evidence type="ECO:0000256" key="1">
    <source>
        <dbReference type="SAM" id="MobiDB-lite"/>
    </source>
</evidence>
<comment type="caution">
    <text evidence="2">The sequence shown here is derived from an EMBL/GenBank/DDBJ whole genome shotgun (WGS) entry which is preliminary data.</text>
</comment>
<sequence length="159" mass="17790">MLRLALAVRDADGDELVDELVLDDIPNYGRSVRAVLLRAGMLGLLPEPREPDRPQRPRTSRTTRRLWPPRTMTPRSCQQCGCWLTAEDEGHLRALLLLRLPQEREPPGIHGSGRPLPPCRPGSEHLAAPGQSERPRVRRLVMINLNAGNGSIGPRSRYC</sequence>
<organism evidence="2 3">
    <name type="scientific">Streptomyces lacrimifluminis</name>
    <dbReference type="NCBI Taxonomy" id="1500077"/>
    <lineage>
        <taxon>Bacteria</taxon>
        <taxon>Bacillati</taxon>
        <taxon>Actinomycetota</taxon>
        <taxon>Actinomycetes</taxon>
        <taxon>Kitasatosporales</taxon>
        <taxon>Streptomycetaceae</taxon>
        <taxon>Streptomyces</taxon>
    </lineage>
</organism>
<reference evidence="2" key="1">
    <citation type="journal article" date="2014" name="Int. J. Syst. Evol. Microbiol.">
        <title>Complete genome sequence of Corynebacterium casei LMG S-19264T (=DSM 44701T), isolated from a smear-ripened cheese.</title>
        <authorList>
            <consortium name="US DOE Joint Genome Institute (JGI-PGF)"/>
            <person name="Walter F."/>
            <person name="Albersmeier A."/>
            <person name="Kalinowski J."/>
            <person name="Ruckert C."/>
        </authorList>
    </citation>
    <scope>NUCLEOTIDE SEQUENCE</scope>
    <source>
        <strain evidence="2">CGMCC 4.7272</strain>
    </source>
</reference>
<feature type="region of interest" description="Disordered" evidence="1">
    <location>
        <begin position="45"/>
        <end position="72"/>
    </location>
</feature>
<name>A0A917L3S9_9ACTN</name>
<evidence type="ECO:0000313" key="3">
    <source>
        <dbReference type="Proteomes" id="UP000625682"/>
    </source>
</evidence>
<feature type="region of interest" description="Disordered" evidence="1">
    <location>
        <begin position="104"/>
        <end position="134"/>
    </location>
</feature>
<accession>A0A917L3S9</accession>
<protein>
    <submittedName>
        <fullName evidence="2">Uncharacterized protein</fullName>
    </submittedName>
</protein>
<evidence type="ECO:0000313" key="2">
    <source>
        <dbReference type="EMBL" id="GGJ39304.1"/>
    </source>
</evidence>
<reference evidence="2" key="2">
    <citation type="submission" date="2020-09" db="EMBL/GenBank/DDBJ databases">
        <authorList>
            <person name="Sun Q."/>
            <person name="Zhou Y."/>
        </authorList>
    </citation>
    <scope>NUCLEOTIDE SEQUENCE</scope>
    <source>
        <strain evidence="2">CGMCC 4.7272</strain>
    </source>
</reference>
<dbReference type="Proteomes" id="UP000625682">
    <property type="component" value="Unassembled WGS sequence"/>
</dbReference>
<keyword evidence="3" id="KW-1185">Reference proteome</keyword>
<dbReference type="EMBL" id="BMMU01000012">
    <property type="protein sequence ID" value="GGJ39304.1"/>
    <property type="molecule type" value="Genomic_DNA"/>
</dbReference>
<proteinExistence type="predicted"/>
<dbReference type="AlphaFoldDB" id="A0A917L3S9"/>
<gene>
    <name evidence="2" type="ORF">GCM10012282_39930</name>
</gene>